<keyword evidence="1" id="KW-1133">Transmembrane helix</keyword>
<feature type="transmembrane region" description="Helical" evidence="1">
    <location>
        <begin position="56"/>
        <end position="76"/>
    </location>
</feature>
<dbReference type="EMBL" id="AJ566621">
    <property type="protein sequence ID" value="CAD97579.1"/>
    <property type="molecule type" value="mRNA"/>
</dbReference>
<geneLocation type="plasmid" evidence="3">
    <name>unnamed</name>
</geneLocation>
<keyword evidence="1" id="KW-0812">Transmembrane</keyword>
<keyword evidence="1" id="KW-0472">Membrane</keyword>
<evidence type="ECO:0000256" key="1">
    <source>
        <dbReference type="SAM" id="Phobius"/>
    </source>
</evidence>
<evidence type="ECO:0000313" key="2">
    <source>
        <dbReference type="EMBL" id="CAD97579.1"/>
    </source>
</evidence>
<reference evidence="3" key="2">
    <citation type="submission" date="2021-04" db="EMBL/GenBank/DDBJ databases">
        <title>Complete genome sequence of the type strain Clostridium beijerinckii NRRL B-598.</title>
        <authorList>
            <person name="Sedlar K."/>
            <person name="Branska B."/>
            <person name="Bezdicek M."/>
            <person name="Nykrynova M."/>
            <person name="Lengerova M."/>
            <person name="Skutkova H."/>
            <person name="Patakova P."/>
        </authorList>
    </citation>
    <scope>NUCLEOTIDE SEQUENCE</scope>
    <source>
        <strain evidence="3">DSM 791</strain>
        <plasmid evidence="3">unnamed</plasmid>
    </source>
</reference>
<dbReference type="Proteomes" id="UP000679373">
    <property type="component" value="Plasmid unnamed"/>
</dbReference>
<keyword evidence="3" id="KW-0614">Plasmid</keyword>
<feature type="transmembrane region" description="Helical" evidence="1">
    <location>
        <begin position="105"/>
        <end position="122"/>
    </location>
</feature>
<accession>Q7WYU2</accession>
<dbReference type="RefSeq" id="WP_077869168.1">
    <property type="nucleotide sequence ID" value="NZ_CP073654.1"/>
</dbReference>
<name>Q7WYU2_CLOBE</name>
<organism evidence="2">
    <name type="scientific">Clostridium beijerinckii</name>
    <name type="common">Clostridium MP</name>
    <dbReference type="NCBI Taxonomy" id="1520"/>
    <lineage>
        <taxon>Bacteria</taxon>
        <taxon>Bacillati</taxon>
        <taxon>Bacillota</taxon>
        <taxon>Clostridia</taxon>
        <taxon>Eubacteriales</taxon>
        <taxon>Clostridiaceae</taxon>
        <taxon>Clostridium</taxon>
    </lineage>
</organism>
<dbReference type="GeneID" id="66348103"/>
<feature type="transmembrane region" description="Helical" evidence="1">
    <location>
        <begin position="83"/>
        <end position="99"/>
    </location>
</feature>
<evidence type="ECO:0000313" key="3">
    <source>
        <dbReference type="EMBL" id="QUN37922.1"/>
    </source>
</evidence>
<reference evidence="2" key="1">
    <citation type="journal article" date="2003" name="Appl. Environ. Microbiol.">
        <title>Functional analysis of the gene cluster involved in production of the bacteriocin circularin A by Clostridium beijerinckii ATCC 25752.</title>
        <authorList>
            <person name="Kemperman R."/>
            <person name="Jonker M."/>
            <person name="Nauta A."/>
            <person name="Kuipers O.P."/>
            <person name="Kok J."/>
        </authorList>
    </citation>
    <scope>NUCLEOTIDE SEQUENCE</scope>
    <source>
        <strain evidence="2">ATCC 25752</strain>
    </source>
</reference>
<proteinExistence type="evidence at transcript level"/>
<gene>
    <name evidence="2" type="primary">cfg01</name>
    <name evidence="3" type="ORF">KEC93_26230</name>
</gene>
<protein>
    <submittedName>
        <fullName evidence="2">Uncharacterized protein cfg01</fullName>
    </submittedName>
</protein>
<dbReference type="EMBL" id="CP073654">
    <property type="protein sequence ID" value="QUN37922.1"/>
    <property type="molecule type" value="Genomic_DNA"/>
</dbReference>
<keyword evidence="4" id="KW-1185">Reference proteome</keyword>
<feature type="transmembrane region" description="Helical" evidence="1">
    <location>
        <begin position="12"/>
        <end position="36"/>
    </location>
</feature>
<evidence type="ECO:0000313" key="4">
    <source>
        <dbReference type="Proteomes" id="UP000679373"/>
    </source>
</evidence>
<dbReference type="AlphaFoldDB" id="Q7WYU2"/>
<sequence length="130" mass="14407">MESTQLKKLGAGIVTISAIQLIGAIFSVLGSLLLFSSKSEILNEMQTSKQNIASNTQITITLILQVLLAITIILILLKKSIGIYSYFTVVTINILYSIISIGFQWTIIFSLILPVLMAIFIYKKKSLFTF</sequence>